<evidence type="ECO:0000256" key="1">
    <source>
        <dbReference type="SAM" id="SignalP"/>
    </source>
</evidence>
<reference evidence="3 4" key="1">
    <citation type="journal article" date="2014" name="Int. J. Syst. Evol. Microbiol.">
        <title>Complete genome sequence of Corynebacterium casei LMG S-19264T (=DSM 44701T), isolated from a smear-ripened cheese.</title>
        <authorList>
            <consortium name="US DOE Joint Genome Institute (JGI-PGF)"/>
            <person name="Walter F."/>
            <person name="Albersmeier A."/>
            <person name="Kalinowski J."/>
            <person name="Ruckert C."/>
        </authorList>
    </citation>
    <scope>NUCLEOTIDE SEQUENCE [LARGE SCALE GENOMIC DNA]</scope>
    <source>
        <strain evidence="3 4">NBRC 112785</strain>
    </source>
</reference>
<gene>
    <name evidence="3" type="ORF">GCM10007894_07960</name>
</gene>
<protein>
    <recommendedName>
        <fullName evidence="2">Alginate export domain-containing protein</fullName>
    </recommendedName>
</protein>
<dbReference type="RefSeq" id="WP_095499635.1">
    <property type="nucleotide sequence ID" value="NZ_BSPO01000002.1"/>
</dbReference>
<keyword evidence="4" id="KW-1185">Reference proteome</keyword>
<accession>A0AA37WWY7</accession>
<dbReference type="EMBL" id="BSPO01000002">
    <property type="protein sequence ID" value="GLS82819.1"/>
    <property type="molecule type" value="Genomic_DNA"/>
</dbReference>
<dbReference type="Pfam" id="PF13372">
    <property type="entry name" value="Alginate_exp"/>
    <property type="match status" value="1"/>
</dbReference>
<evidence type="ECO:0000259" key="2">
    <source>
        <dbReference type="Pfam" id="PF13372"/>
    </source>
</evidence>
<name>A0AA37WWY7_9GAMM</name>
<feature type="chain" id="PRO_5041469727" description="Alginate export domain-containing protein" evidence="1">
    <location>
        <begin position="25"/>
        <end position="403"/>
    </location>
</feature>
<evidence type="ECO:0000313" key="4">
    <source>
        <dbReference type="Proteomes" id="UP001157439"/>
    </source>
</evidence>
<feature type="domain" description="Alginate export" evidence="2">
    <location>
        <begin position="57"/>
        <end position="273"/>
    </location>
</feature>
<dbReference type="AlphaFoldDB" id="A0AA37WWY7"/>
<proteinExistence type="predicted"/>
<comment type="caution">
    <text evidence="3">The sequence shown here is derived from an EMBL/GenBank/DDBJ whole genome shotgun (WGS) entry which is preliminary data.</text>
</comment>
<keyword evidence="1" id="KW-0732">Signal</keyword>
<organism evidence="3 4">
    <name type="scientific">Paraferrimonas haliotis</name>
    <dbReference type="NCBI Taxonomy" id="2013866"/>
    <lineage>
        <taxon>Bacteria</taxon>
        <taxon>Pseudomonadati</taxon>
        <taxon>Pseudomonadota</taxon>
        <taxon>Gammaproteobacteria</taxon>
        <taxon>Alteromonadales</taxon>
        <taxon>Ferrimonadaceae</taxon>
        <taxon>Paraferrimonas</taxon>
    </lineage>
</organism>
<dbReference type="InterPro" id="IPR025388">
    <property type="entry name" value="Alginate_export_dom"/>
</dbReference>
<sequence length="403" mass="44431">MLKQSSISLTIAAALVGFSAPTLAEATSVTEALTQGSVKGDVRLRFEGVSQDNDLKDAQALTIRTRLGYTTADFSGFSAMVEFEDSRPAFGVNNYNDTINGDTHYSVIADPKVTEVDQAFVQYKNDMLLGRVGRQVLAIDNQRFIGHVGWRQDRQTFDAANLVVTPIKDLSLQYAYITKRNRIFADVKDVDSKDHVLNASYNTPFGKVSGYGYLLEEDKAMKNGLDTYGVRFAGAQDLDAFKLGYQAEYAQQKSTMDTMSYDANYYFLEAKAGFKPVSVALGYEVLGSDDGNYGFSTPLATLHKFNGWSDQFLGTPKQGLKDLYATVSGQFMKVNWLVTYHDFSADKETMDVKDLGKEINASLTTKFTDNLSGGIKYAAYMAGDKGAGKVDTDKVWVWAGLTF</sequence>
<evidence type="ECO:0000313" key="3">
    <source>
        <dbReference type="EMBL" id="GLS82819.1"/>
    </source>
</evidence>
<dbReference type="Gene3D" id="2.40.160.10">
    <property type="entry name" value="Porin"/>
    <property type="match status" value="1"/>
</dbReference>
<dbReference type="Proteomes" id="UP001157439">
    <property type="component" value="Unassembled WGS sequence"/>
</dbReference>
<dbReference type="InterPro" id="IPR023614">
    <property type="entry name" value="Porin_dom_sf"/>
</dbReference>
<feature type="signal peptide" evidence="1">
    <location>
        <begin position="1"/>
        <end position="24"/>
    </location>
</feature>